<evidence type="ECO:0000256" key="8">
    <source>
        <dbReference type="ARBA" id="ARBA00022741"/>
    </source>
</evidence>
<dbReference type="FunFam" id="3.30.565.10:FF:000023">
    <property type="entry name" value="PAS domain-containing sensor histidine kinase"/>
    <property type="match status" value="1"/>
</dbReference>
<dbReference type="InterPro" id="IPR005467">
    <property type="entry name" value="His_kinase_dom"/>
</dbReference>
<dbReference type="InterPro" id="IPR003594">
    <property type="entry name" value="HATPase_dom"/>
</dbReference>
<dbReference type="EMBL" id="CAMXCT010000001">
    <property type="protein sequence ID" value="CAI3971518.1"/>
    <property type="molecule type" value="Genomic_DNA"/>
</dbReference>
<evidence type="ECO:0000256" key="13">
    <source>
        <dbReference type="ARBA" id="ARBA00069102"/>
    </source>
</evidence>
<dbReference type="Gene3D" id="3.60.10.10">
    <property type="entry name" value="Endonuclease/exonuclease/phosphatase"/>
    <property type="match status" value="1"/>
</dbReference>
<dbReference type="InterPro" id="IPR000700">
    <property type="entry name" value="PAS-assoc_C"/>
</dbReference>
<dbReference type="InterPro" id="IPR036890">
    <property type="entry name" value="HATPase_C_sf"/>
</dbReference>
<accession>A0A9P1BDP7</accession>
<dbReference type="OrthoDB" id="294926at2759"/>
<dbReference type="PANTHER" id="PTHR43547">
    <property type="entry name" value="TWO-COMPONENT HISTIDINE KINASE"/>
    <property type="match status" value="1"/>
</dbReference>
<dbReference type="Gene3D" id="3.40.50.2300">
    <property type="match status" value="1"/>
</dbReference>
<dbReference type="InterPro" id="IPR000014">
    <property type="entry name" value="PAS"/>
</dbReference>
<dbReference type="SMART" id="SM00388">
    <property type="entry name" value="HisKA"/>
    <property type="match status" value="1"/>
</dbReference>
<dbReference type="InterPro" id="IPR016202">
    <property type="entry name" value="DNase_I"/>
</dbReference>
<dbReference type="InterPro" id="IPR001610">
    <property type="entry name" value="PAC"/>
</dbReference>
<dbReference type="GO" id="GO:0005886">
    <property type="term" value="C:plasma membrane"/>
    <property type="evidence" value="ECO:0007669"/>
    <property type="project" value="UniProtKB-SubCell"/>
</dbReference>
<keyword evidence="7" id="KW-0808">Transferase</keyword>
<name>A0A9P1BDP7_9DINO</name>
<dbReference type="InterPro" id="IPR036691">
    <property type="entry name" value="Endo/exonu/phosph_ase_sf"/>
</dbReference>
<evidence type="ECO:0000256" key="4">
    <source>
        <dbReference type="ARBA" id="ARBA00012438"/>
    </source>
</evidence>
<evidence type="ECO:0000259" key="16">
    <source>
        <dbReference type="PROSITE" id="PS50109"/>
    </source>
</evidence>
<evidence type="ECO:0000256" key="12">
    <source>
        <dbReference type="ARBA" id="ARBA00023136"/>
    </source>
</evidence>
<dbReference type="InterPro" id="IPR005135">
    <property type="entry name" value="Endo/exonuclease/phosphatase"/>
</dbReference>
<dbReference type="Proteomes" id="UP001152797">
    <property type="component" value="Unassembled WGS sequence"/>
</dbReference>
<dbReference type="PANTHER" id="PTHR43547:SF2">
    <property type="entry name" value="HYBRID SIGNAL TRANSDUCTION HISTIDINE KINASE C"/>
    <property type="match status" value="1"/>
</dbReference>
<keyword evidence="10" id="KW-0067">ATP-binding</keyword>
<dbReference type="InterPro" id="IPR035965">
    <property type="entry name" value="PAS-like_dom_sf"/>
</dbReference>
<dbReference type="PROSITE" id="PS50110">
    <property type="entry name" value="RESPONSE_REGULATORY"/>
    <property type="match status" value="1"/>
</dbReference>
<sequence>MSDKALNSEIELLQRQLQEANDKIKAIQDGSGQPFRLLVETMQQGAATLCAEGKIAYSNQSLATLLGEPQEKLVGRCLAEFVKSEDRALFRQVFLQGLQGNGSVEIELQLADGTLNPVLISLNVLPFDAGAAVGVLITDLKGQKLQDELTTTVDTLRANEFQFHQLADSIPQLAWTASPDGNIDWFNQRWYEYTATTLEEMQGWGWQSIHDPAVLPKVVEEWKHSLDTGEPFEMTFPLRGADGVYRPFLTRVTPVRDAEGHIVRWFGTNTDISKERESQRELETIAAQLSDSDRRKDQFLATLAHELRNPLSPIKTAAQLMQRVDDPSQLRELSEVIDRQVIQMVRLIDDLMDVSRISRGKVRLRLEHCDLREVVKSAVEAVSPAIENAHHTLQVDIPDSPLRVNGDKARLVQILANLLNNAVKYTTSGGEIVLTARQENDKALLQVHDNGIGLSEDKLKVIFEMFEQVEEANERGQSGLGIGLSLAQSLVQLHEGQLTADSAGLGCGSTFNIRLPLLTDLPQSTVKEPTAEKRSSPTRPFRVLVVEDTRTIRFMIVRLLTTMGHEVAEAADGEQALEVATEFKPEVIFSDISMPVMNGYELARQIRASDSFAGVQMVALTGYGQETDRKNALDAGFNDHIVKPVDVSVLTNFFTTLSGRAAVKKILIPLVVAALGYFFLQKFEIDGLDQIKLNPRQGGGGSWLSSSDTSAPTGPVGDSISIASFNIQVFGQSKLNKPEVMEVLAKIVRQFDVVAIQEIRSSQQDVMPRFVELINADGSRFDFAIGERLGRTSSKEQYAYVFNTATIEIDRSAIYTVGDPDDLLHREPMVASFRTRGVPPEEAFTFTLVNIHTDPDEVDLEVDVLDNVLQAVRADGRGEDDVILLGDLNADERSFGELGQMADIYWVISGVPTNTRGTKTYDNLLFFAHATTEFTGRGGVFNFQEEYNLTEDQALDVSDHLPVWGLFDIREGGQPNRFATRPGTRQ</sequence>
<dbReference type="InterPro" id="IPR059127">
    <property type="entry name" value="Diguanyl_cycl_sensor_dom"/>
</dbReference>
<evidence type="ECO:0000313" key="22">
    <source>
        <dbReference type="EMBL" id="CAL4758830.1"/>
    </source>
</evidence>
<dbReference type="CDD" id="cd00130">
    <property type="entry name" value="PAS"/>
    <property type="match status" value="2"/>
</dbReference>
<evidence type="ECO:0000256" key="5">
    <source>
        <dbReference type="ARBA" id="ARBA00022475"/>
    </source>
</evidence>
<keyword evidence="11" id="KW-0902">Two-component regulatory system</keyword>
<dbReference type="InterPro" id="IPR003661">
    <property type="entry name" value="HisK_dim/P_dom"/>
</dbReference>
<dbReference type="InterPro" id="IPR036097">
    <property type="entry name" value="HisK_dim/P_sf"/>
</dbReference>
<dbReference type="SMART" id="SM00387">
    <property type="entry name" value="HATPase_c"/>
    <property type="match status" value="1"/>
</dbReference>
<dbReference type="Gene3D" id="3.30.565.10">
    <property type="entry name" value="Histidine kinase-like ATPase, C-terminal domain"/>
    <property type="match status" value="1"/>
</dbReference>
<dbReference type="Pfam" id="PF24820">
    <property type="entry name" value="Diguanyl_cycl_sensor"/>
    <property type="match status" value="1"/>
</dbReference>
<dbReference type="SUPFAM" id="SSF55785">
    <property type="entry name" value="PYP-like sensor domain (PAS domain)"/>
    <property type="match status" value="2"/>
</dbReference>
<dbReference type="GO" id="GO:0006308">
    <property type="term" value="P:DNA catabolic process"/>
    <property type="evidence" value="ECO:0007669"/>
    <property type="project" value="InterPro"/>
</dbReference>
<feature type="modified residue" description="4-aspartylphosphate" evidence="14">
    <location>
        <position position="591"/>
    </location>
</feature>
<dbReference type="Pfam" id="PF08448">
    <property type="entry name" value="PAS_4"/>
    <property type="match status" value="1"/>
</dbReference>
<dbReference type="PROSITE" id="PS50109">
    <property type="entry name" value="HIS_KIN"/>
    <property type="match status" value="1"/>
</dbReference>
<evidence type="ECO:0000256" key="1">
    <source>
        <dbReference type="ARBA" id="ARBA00000085"/>
    </source>
</evidence>
<dbReference type="InterPro" id="IPR001789">
    <property type="entry name" value="Sig_transdc_resp-reg_receiver"/>
</dbReference>
<keyword evidence="9 22" id="KW-0418">Kinase</keyword>
<dbReference type="Pfam" id="PF03372">
    <property type="entry name" value="Exo_endo_phos"/>
    <property type="match status" value="1"/>
</dbReference>
<dbReference type="EMBL" id="CAMXCT020000001">
    <property type="protein sequence ID" value="CAL1124893.1"/>
    <property type="molecule type" value="Genomic_DNA"/>
</dbReference>
<evidence type="ECO:0000313" key="21">
    <source>
        <dbReference type="EMBL" id="CAL1124893.1"/>
    </source>
</evidence>
<dbReference type="SUPFAM" id="SSF56219">
    <property type="entry name" value="DNase I-like"/>
    <property type="match status" value="1"/>
</dbReference>
<dbReference type="InterPro" id="IPR004358">
    <property type="entry name" value="Sig_transdc_His_kin-like_C"/>
</dbReference>
<evidence type="ECO:0000256" key="9">
    <source>
        <dbReference type="ARBA" id="ARBA00022777"/>
    </source>
</evidence>
<evidence type="ECO:0000256" key="11">
    <source>
        <dbReference type="ARBA" id="ARBA00023012"/>
    </source>
</evidence>
<dbReference type="SMART" id="SM00091">
    <property type="entry name" value="PAS"/>
    <property type="match status" value="2"/>
</dbReference>
<dbReference type="SMART" id="SM00086">
    <property type="entry name" value="PAC"/>
    <property type="match status" value="2"/>
</dbReference>
<proteinExistence type="inferred from homology"/>
<evidence type="ECO:0000256" key="6">
    <source>
        <dbReference type="ARBA" id="ARBA00022553"/>
    </source>
</evidence>
<evidence type="ECO:0000256" key="2">
    <source>
        <dbReference type="ARBA" id="ARBA00004236"/>
    </source>
</evidence>
<feature type="domain" description="PAC" evidence="19">
    <location>
        <begin position="232"/>
        <end position="284"/>
    </location>
</feature>
<dbReference type="CDD" id="cd10282">
    <property type="entry name" value="DNase1"/>
    <property type="match status" value="1"/>
</dbReference>
<dbReference type="AlphaFoldDB" id="A0A9P1BDP7"/>
<dbReference type="PROSITE" id="PS50112">
    <property type="entry name" value="PAS"/>
    <property type="match status" value="1"/>
</dbReference>
<evidence type="ECO:0000259" key="17">
    <source>
        <dbReference type="PROSITE" id="PS50110"/>
    </source>
</evidence>
<dbReference type="SMART" id="SM00476">
    <property type="entry name" value="DNaseIc"/>
    <property type="match status" value="1"/>
</dbReference>
<dbReference type="PROSITE" id="PS50113">
    <property type="entry name" value="PAC"/>
    <property type="match status" value="1"/>
</dbReference>
<organism evidence="20">
    <name type="scientific">Cladocopium goreaui</name>
    <dbReference type="NCBI Taxonomy" id="2562237"/>
    <lineage>
        <taxon>Eukaryota</taxon>
        <taxon>Sar</taxon>
        <taxon>Alveolata</taxon>
        <taxon>Dinophyceae</taxon>
        <taxon>Suessiales</taxon>
        <taxon>Symbiodiniaceae</taxon>
        <taxon>Cladocopium</taxon>
    </lineage>
</organism>
<dbReference type="CDD" id="cd00082">
    <property type="entry name" value="HisKA"/>
    <property type="match status" value="1"/>
</dbReference>
<evidence type="ECO:0000256" key="10">
    <source>
        <dbReference type="ARBA" id="ARBA00022840"/>
    </source>
</evidence>
<evidence type="ECO:0000259" key="19">
    <source>
        <dbReference type="PROSITE" id="PS50113"/>
    </source>
</evidence>
<reference evidence="20" key="1">
    <citation type="submission" date="2022-10" db="EMBL/GenBank/DDBJ databases">
        <authorList>
            <person name="Chen Y."/>
            <person name="Dougan E. K."/>
            <person name="Chan C."/>
            <person name="Rhodes N."/>
            <person name="Thang M."/>
        </authorList>
    </citation>
    <scope>NUCLEOTIDE SEQUENCE</scope>
</reference>
<dbReference type="FunFam" id="3.30.450.20:FF:000099">
    <property type="entry name" value="Sensory box sensor histidine kinase"/>
    <property type="match status" value="1"/>
</dbReference>
<keyword evidence="12" id="KW-0472">Membrane</keyword>
<keyword evidence="8" id="KW-0547">Nucleotide-binding</keyword>
<comment type="similarity">
    <text evidence="3">Belongs to the DNase I family.</text>
</comment>
<dbReference type="GO" id="GO:0000155">
    <property type="term" value="F:phosphorelay sensor kinase activity"/>
    <property type="evidence" value="ECO:0007669"/>
    <property type="project" value="InterPro"/>
</dbReference>
<evidence type="ECO:0000256" key="3">
    <source>
        <dbReference type="ARBA" id="ARBA00007359"/>
    </source>
</evidence>
<dbReference type="Gene3D" id="3.30.450.20">
    <property type="entry name" value="PAS domain"/>
    <property type="match status" value="2"/>
</dbReference>
<dbReference type="CDD" id="cd17580">
    <property type="entry name" value="REC_2_DhkD-like"/>
    <property type="match status" value="1"/>
</dbReference>
<dbReference type="SUPFAM" id="SSF52172">
    <property type="entry name" value="CheY-like"/>
    <property type="match status" value="1"/>
</dbReference>
<comment type="caution">
    <text evidence="20">The sequence shown here is derived from an EMBL/GenBank/DDBJ whole genome shotgun (WGS) entry which is preliminary data.</text>
</comment>
<protein>
    <recommendedName>
        <fullName evidence="13">Uncharacterized sensor-like histidine kinase ycf26</fullName>
        <ecNumber evidence="4">2.7.13.3</ecNumber>
    </recommendedName>
</protein>
<evidence type="ECO:0000259" key="18">
    <source>
        <dbReference type="PROSITE" id="PS50112"/>
    </source>
</evidence>
<comment type="catalytic activity">
    <reaction evidence="1">
        <text>ATP + protein L-histidine = ADP + protein N-phospho-L-histidine.</text>
        <dbReference type="EC" id="2.7.13.3"/>
    </reaction>
</comment>
<feature type="domain" description="Histidine kinase" evidence="16">
    <location>
        <begin position="302"/>
        <end position="519"/>
    </location>
</feature>
<gene>
    <name evidence="20" type="ORF">C1SCF055_LOCUS108</name>
</gene>
<dbReference type="PRINTS" id="PR00344">
    <property type="entry name" value="BCTRLSENSOR"/>
</dbReference>
<dbReference type="GO" id="GO:0005524">
    <property type="term" value="F:ATP binding"/>
    <property type="evidence" value="ECO:0007669"/>
    <property type="project" value="UniProtKB-KW"/>
</dbReference>
<dbReference type="InterPro" id="IPR013656">
    <property type="entry name" value="PAS_4"/>
</dbReference>
<dbReference type="FunFam" id="1.10.287.130:FF:000001">
    <property type="entry name" value="Two-component sensor histidine kinase"/>
    <property type="match status" value="1"/>
</dbReference>
<dbReference type="SUPFAM" id="SSF55874">
    <property type="entry name" value="ATPase domain of HSP90 chaperone/DNA topoisomerase II/histidine kinase"/>
    <property type="match status" value="1"/>
</dbReference>
<keyword evidence="15" id="KW-0175">Coiled coil</keyword>
<dbReference type="Pfam" id="PF00072">
    <property type="entry name" value="Response_reg"/>
    <property type="match status" value="1"/>
</dbReference>
<dbReference type="GO" id="GO:0004536">
    <property type="term" value="F:DNA nuclease activity"/>
    <property type="evidence" value="ECO:0007669"/>
    <property type="project" value="InterPro"/>
</dbReference>
<dbReference type="SUPFAM" id="SSF47384">
    <property type="entry name" value="Homodimeric domain of signal transducing histidine kinase"/>
    <property type="match status" value="1"/>
</dbReference>
<reference evidence="21" key="2">
    <citation type="submission" date="2024-04" db="EMBL/GenBank/DDBJ databases">
        <authorList>
            <person name="Chen Y."/>
            <person name="Shah S."/>
            <person name="Dougan E. K."/>
            <person name="Thang M."/>
            <person name="Chan C."/>
        </authorList>
    </citation>
    <scope>NUCLEOTIDE SEQUENCE [LARGE SCALE GENOMIC DNA]</scope>
</reference>
<evidence type="ECO:0000256" key="7">
    <source>
        <dbReference type="ARBA" id="ARBA00022679"/>
    </source>
</evidence>
<evidence type="ECO:0000313" key="20">
    <source>
        <dbReference type="EMBL" id="CAI3971518.1"/>
    </source>
</evidence>
<dbReference type="EMBL" id="CAMXCT030000001">
    <property type="protein sequence ID" value="CAL4758830.1"/>
    <property type="molecule type" value="Genomic_DNA"/>
</dbReference>
<keyword evidence="23" id="KW-1185">Reference proteome</keyword>
<keyword evidence="5" id="KW-1003">Cell membrane</keyword>
<feature type="domain" description="PAS" evidence="18">
    <location>
        <begin position="31"/>
        <end position="101"/>
    </location>
</feature>
<feature type="coiled-coil region" evidence="15">
    <location>
        <begin position="3"/>
        <end position="30"/>
    </location>
</feature>
<dbReference type="NCBIfam" id="TIGR00229">
    <property type="entry name" value="sensory_box"/>
    <property type="match status" value="2"/>
</dbReference>
<dbReference type="InterPro" id="IPR011006">
    <property type="entry name" value="CheY-like_superfamily"/>
</dbReference>
<dbReference type="Gene3D" id="1.10.287.130">
    <property type="match status" value="1"/>
</dbReference>
<dbReference type="EC" id="2.7.13.3" evidence="4"/>
<evidence type="ECO:0000256" key="14">
    <source>
        <dbReference type="PROSITE-ProRule" id="PRU00169"/>
    </source>
</evidence>
<dbReference type="Pfam" id="PF00512">
    <property type="entry name" value="HisKA"/>
    <property type="match status" value="1"/>
</dbReference>
<evidence type="ECO:0000256" key="15">
    <source>
        <dbReference type="SAM" id="Coils"/>
    </source>
</evidence>
<evidence type="ECO:0000313" key="23">
    <source>
        <dbReference type="Proteomes" id="UP001152797"/>
    </source>
</evidence>
<dbReference type="SMART" id="SM00448">
    <property type="entry name" value="REC"/>
    <property type="match status" value="1"/>
</dbReference>
<dbReference type="Pfam" id="PF02518">
    <property type="entry name" value="HATPase_c"/>
    <property type="match status" value="1"/>
</dbReference>
<keyword evidence="6 14" id="KW-0597">Phosphoprotein</keyword>
<feature type="domain" description="Response regulatory" evidence="17">
    <location>
        <begin position="542"/>
        <end position="658"/>
    </location>
</feature>
<comment type="subcellular location">
    <subcellularLocation>
        <location evidence="2">Cell membrane</location>
    </subcellularLocation>
</comment>